<dbReference type="GO" id="GO:0005930">
    <property type="term" value="C:axoneme"/>
    <property type="evidence" value="ECO:0007669"/>
    <property type="project" value="UniProtKB-SubCell"/>
</dbReference>
<evidence type="ECO:0000256" key="9">
    <source>
        <dbReference type="ARBA" id="ARBA00023017"/>
    </source>
</evidence>
<dbReference type="InterPro" id="IPR032675">
    <property type="entry name" value="LRR_dom_sf"/>
</dbReference>
<dbReference type="InterPro" id="IPR048540">
    <property type="entry name" value="Rrn7_cyclin_N"/>
</dbReference>
<evidence type="ECO:0000256" key="14">
    <source>
        <dbReference type="ARBA" id="ARBA00049760"/>
    </source>
</evidence>
<dbReference type="InterPro" id="IPR014717">
    <property type="entry name" value="Transl_elong_EF1B/ribsomal_bS6"/>
</dbReference>
<comment type="caution">
    <text evidence="18">The sequence shown here is derived from an EMBL/GenBank/DDBJ whole genome shotgun (WGS) entry which is preliminary data.</text>
</comment>
<dbReference type="InterPro" id="IPR049720">
    <property type="entry name" value="EF1B_bsu/dsu"/>
</dbReference>
<evidence type="ECO:0000256" key="5">
    <source>
        <dbReference type="ARBA" id="ARBA00022701"/>
    </source>
</evidence>
<comment type="similarity">
    <text evidence="13">Belongs to the dynein light chain LC1-type family.</text>
</comment>
<evidence type="ECO:0000256" key="10">
    <source>
        <dbReference type="ARBA" id="ARBA00023175"/>
    </source>
</evidence>
<name>A0A421FT14_9STRA</name>
<keyword evidence="15" id="KW-0862">Zinc</keyword>
<dbReference type="SUPFAM" id="SSF52058">
    <property type="entry name" value="L domain-like"/>
    <property type="match status" value="1"/>
</dbReference>
<dbReference type="GO" id="GO:0030286">
    <property type="term" value="C:dynein complex"/>
    <property type="evidence" value="ECO:0007669"/>
    <property type="project" value="UniProtKB-KW"/>
</dbReference>
<dbReference type="SMART" id="SM00888">
    <property type="entry name" value="EF1_GNE"/>
    <property type="match status" value="1"/>
</dbReference>
<evidence type="ECO:0000256" key="8">
    <source>
        <dbReference type="ARBA" id="ARBA00022917"/>
    </source>
</evidence>
<dbReference type="EMBL" id="MBAD02001956">
    <property type="protein sequence ID" value="RLN50896.1"/>
    <property type="molecule type" value="Genomic_DNA"/>
</dbReference>
<keyword evidence="12" id="KW-0966">Cell projection</keyword>
<dbReference type="GO" id="GO:0006355">
    <property type="term" value="P:regulation of DNA-templated transcription"/>
    <property type="evidence" value="ECO:0007669"/>
    <property type="project" value="InterPro"/>
</dbReference>
<evidence type="ECO:0000256" key="2">
    <source>
        <dbReference type="ARBA" id="ARBA00007411"/>
    </source>
</evidence>
<evidence type="ECO:0000256" key="16">
    <source>
        <dbReference type="SAM" id="MobiDB-lite"/>
    </source>
</evidence>
<keyword evidence="3" id="KW-0963">Cytoplasm</keyword>
<dbReference type="AlphaFoldDB" id="A0A421FT14"/>
<accession>A0A421FT14</accession>
<evidence type="ECO:0000256" key="12">
    <source>
        <dbReference type="ARBA" id="ARBA00023273"/>
    </source>
</evidence>
<keyword evidence="6" id="KW-0677">Repeat</keyword>
<proteinExistence type="inferred from homology"/>
<keyword evidence="7" id="KW-0251">Elongation factor</keyword>
<dbReference type="GO" id="GO:0005853">
    <property type="term" value="C:eukaryotic translation elongation factor 1 complex"/>
    <property type="evidence" value="ECO:0007669"/>
    <property type="project" value="InterPro"/>
</dbReference>
<evidence type="ECO:0000256" key="15">
    <source>
        <dbReference type="PROSITE-ProRule" id="PRU00094"/>
    </source>
</evidence>
<protein>
    <recommendedName>
        <fullName evidence="14">Dynein axonemal light chain 1</fullName>
    </recommendedName>
</protein>
<feature type="compositionally biased region" description="Basic and acidic residues" evidence="16">
    <location>
        <begin position="264"/>
        <end position="284"/>
    </location>
</feature>
<evidence type="ECO:0000313" key="18">
    <source>
        <dbReference type="EMBL" id="RLN50896.1"/>
    </source>
</evidence>
<feature type="region of interest" description="Disordered" evidence="16">
    <location>
        <begin position="375"/>
        <end position="437"/>
    </location>
</feature>
<dbReference type="Pfam" id="PF20644">
    <property type="entry name" value="Rrn7_cyclin_N"/>
    <property type="match status" value="1"/>
</dbReference>
<gene>
    <name evidence="18" type="ORF">BBJ29_001554</name>
</gene>
<keyword evidence="8" id="KW-0648">Protein biosynthesis</keyword>
<dbReference type="Gene3D" id="3.80.10.10">
    <property type="entry name" value="Ribonuclease Inhibitor"/>
    <property type="match status" value="1"/>
</dbReference>
<evidence type="ECO:0000259" key="17">
    <source>
        <dbReference type="PROSITE" id="PS50114"/>
    </source>
</evidence>
<dbReference type="InterPro" id="IPR001611">
    <property type="entry name" value="Leu-rich_rpt"/>
</dbReference>
<keyword evidence="11" id="KW-0206">Cytoskeleton</keyword>
<evidence type="ECO:0000256" key="7">
    <source>
        <dbReference type="ARBA" id="ARBA00022768"/>
    </source>
</evidence>
<feature type="region of interest" description="Disordered" evidence="16">
    <location>
        <begin position="253"/>
        <end position="284"/>
    </location>
</feature>
<evidence type="ECO:0000256" key="13">
    <source>
        <dbReference type="ARBA" id="ARBA00049659"/>
    </source>
</evidence>
<feature type="compositionally biased region" description="Acidic residues" evidence="16">
    <location>
        <begin position="56"/>
        <end position="74"/>
    </location>
</feature>
<dbReference type="InterPro" id="IPR014038">
    <property type="entry name" value="EF1B_bsu/dsu_GNE"/>
</dbReference>
<keyword evidence="5" id="KW-0493">Microtubule</keyword>
<evidence type="ECO:0000313" key="19">
    <source>
        <dbReference type="Proteomes" id="UP000284657"/>
    </source>
</evidence>
<keyword evidence="15" id="KW-0479">Metal-binding</keyword>
<evidence type="ECO:0000256" key="3">
    <source>
        <dbReference type="ARBA" id="ARBA00022490"/>
    </source>
</evidence>
<feature type="compositionally biased region" description="Basic and acidic residues" evidence="16">
    <location>
        <begin position="375"/>
        <end position="398"/>
    </location>
</feature>
<dbReference type="Proteomes" id="UP000284657">
    <property type="component" value="Unassembled WGS sequence"/>
</dbReference>
<dbReference type="Pfam" id="PF00736">
    <property type="entry name" value="EF1_GNE"/>
    <property type="match status" value="1"/>
</dbReference>
<feature type="domain" description="GATA-type" evidence="17">
    <location>
        <begin position="195"/>
        <end position="226"/>
    </location>
</feature>
<feature type="compositionally biased region" description="Low complexity" evidence="16">
    <location>
        <begin position="29"/>
        <end position="51"/>
    </location>
</feature>
<dbReference type="GO" id="GO:0005874">
    <property type="term" value="C:microtubule"/>
    <property type="evidence" value="ECO:0007669"/>
    <property type="project" value="UniProtKB-KW"/>
</dbReference>
<reference evidence="18 19" key="1">
    <citation type="submission" date="2018-07" db="EMBL/GenBank/DDBJ databases">
        <title>Genome sequencing of oomycete isolates from Chile give support for New Zealand origin for Phytophthora kernoviae and make available the first Nothophytophthora sp. genome.</title>
        <authorList>
            <person name="Studholme D.J."/>
            <person name="Sanfuentes E."/>
            <person name="Panda P."/>
            <person name="Hill R."/>
            <person name="Sambles C."/>
            <person name="Grant M."/>
            <person name="Williams N.M."/>
            <person name="Mcdougal R.L."/>
        </authorList>
    </citation>
    <scope>NUCLEOTIDE SEQUENCE [LARGE SCALE GENOMIC DNA]</scope>
    <source>
        <strain evidence="18">Chile7</strain>
    </source>
</reference>
<sequence length="729" mass="82090">MPTDMGKFTLVQTAKFSVLHPKAAKPMKTIAAKKPAKAAAAPAPKNAALAPKKVEEDDDDDDDLFGDDDEEDDEAAKALAAKRAEAAKAAKKEKKKPVERSQVVLEVKPWEAETDLEELAAKIKALPVEGLTWGEGHKLVPVAFGIKKLLVQCVIIDDLVLLDDITESIEQFEDYVHRQNFSIGINRRFLRISTSFTMLECTNCGAVGDSFFSTNFFGEMVCELCGTQSFQQARNETQDVEDMGIDVMRVTQTLKRQKPRKKRKDETRLKPTEKKQKPEKQKPGDVELSDCLIATQMILDFQARALVERVGVETFPPEYVRVVKELWFKFLETWGTKGDIPILRCFTEFFLPNRSGDGSLNATITRDLLEQWDADREREREAQDQQEREREEQSRVEETKEDDNEAVKKDEQDSLKSTGGKRARKRRNPSGWKPPAHSQRLNKFTILDLLGLLMLASRVLNLGLLPSDFANWVASGVLPFHNLLATCCADTPAHVENLRSQEAKGEWRDEESDPTYFYPKYTFSKLRRGAMHSAFENLLELLCQQIGAPIATEAKNSASAEESAVIKLYCQMPPIAKLDNSLNTLKNCEQLSLSTNGIDRLIPLSGMKKLRILSLGRNQIKKIEKLDDVSDTLEELWLSYNVIATLDGLSGLTNLTTLYVSNNLIKSWDELDKLASLPKLRDVLFTGNPIYENLSKEEARLNVLKRIPKVAKIDGDMVKQTERDAALGQ</sequence>
<feature type="compositionally biased region" description="Basic and acidic residues" evidence="16">
    <location>
        <begin position="405"/>
        <end position="414"/>
    </location>
</feature>
<feature type="region of interest" description="Disordered" evidence="16">
    <location>
        <begin position="29"/>
        <end position="77"/>
    </location>
</feature>
<evidence type="ECO:0000256" key="11">
    <source>
        <dbReference type="ARBA" id="ARBA00023212"/>
    </source>
</evidence>
<dbReference type="GO" id="GO:0043565">
    <property type="term" value="F:sequence-specific DNA binding"/>
    <property type="evidence" value="ECO:0007669"/>
    <property type="project" value="InterPro"/>
</dbReference>
<feature type="compositionally biased region" description="Basic residues" evidence="16">
    <location>
        <begin position="419"/>
        <end position="428"/>
    </location>
</feature>
<dbReference type="PANTHER" id="PTHR11595">
    <property type="entry name" value="EF-HAND AND COILED-COIL DOMAIN-CONTAINING FAMILY MEMBER"/>
    <property type="match status" value="1"/>
</dbReference>
<keyword evidence="15" id="KW-0863">Zinc-finger</keyword>
<dbReference type="InterPro" id="IPR036219">
    <property type="entry name" value="eEF-1beta-like_sf"/>
</dbReference>
<keyword evidence="9" id="KW-0243">Dynein</keyword>
<evidence type="ECO:0000256" key="1">
    <source>
        <dbReference type="ARBA" id="ARBA00004430"/>
    </source>
</evidence>
<evidence type="ECO:0000256" key="6">
    <source>
        <dbReference type="ARBA" id="ARBA00022737"/>
    </source>
</evidence>
<dbReference type="Pfam" id="PF12799">
    <property type="entry name" value="LRR_4"/>
    <property type="match status" value="1"/>
</dbReference>
<dbReference type="PROSITE" id="PS51450">
    <property type="entry name" value="LRR"/>
    <property type="match status" value="3"/>
</dbReference>
<dbReference type="GO" id="GO:0003746">
    <property type="term" value="F:translation elongation factor activity"/>
    <property type="evidence" value="ECO:0007669"/>
    <property type="project" value="UniProtKB-KW"/>
</dbReference>
<dbReference type="SUPFAM" id="SSF54984">
    <property type="entry name" value="eEF-1beta-like"/>
    <property type="match status" value="1"/>
</dbReference>
<keyword evidence="10" id="KW-0505">Motor protein</keyword>
<dbReference type="Gene3D" id="3.30.70.60">
    <property type="match status" value="1"/>
</dbReference>
<dbReference type="GO" id="GO:0008270">
    <property type="term" value="F:zinc ion binding"/>
    <property type="evidence" value="ECO:0007669"/>
    <property type="project" value="UniProtKB-KW"/>
</dbReference>
<organism evidence="18 19">
    <name type="scientific">Phytophthora kernoviae</name>
    <dbReference type="NCBI Taxonomy" id="325452"/>
    <lineage>
        <taxon>Eukaryota</taxon>
        <taxon>Sar</taxon>
        <taxon>Stramenopiles</taxon>
        <taxon>Oomycota</taxon>
        <taxon>Peronosporomycetes</taxon>
        <taxon>Peronosporales</taxon>
        <taxon>Peronosporaceae</taxon>
        <taxon>Phytophthora</taxon>
    </lineage>
</organism>
<comment type="subcellular location">
    <subcellularLocation>
        <location evidence="1">Cytoplasm</location>
        <location evidence="1">Cytoskeleton</location>
        <location evidence="1">Cilium axoneme</location>
    </subcellularLocation>
</comment>
<dbReference type="PROSITE" id="PS50114">
    <property type="entry name" value="GATA_ZN_FINGER_2"/>
    <property type="match status" value="1"/>
</dbReference>
<dbReference type="InterPro" id="IPR025875">
    <property type="entry name" value="Leu-rich_rpt_4"/>
</dbReference>
<evidence type="ECO:0000256" key="4">
    <source>
        <dbReference type="ARBA" id="ARBA00022614"/>
    </source>
</evidence>
<dbReference type="FunFam" id="3.80.10.10:FF:000049">
    <property type="entry name" value="Dynein light chain 1"/>
    <property type="match status" value="1"/>
</dbReference>
<dbReference type="GO" id="GO:0005829">
    <property type="term" value="C:cytosol"/>
    <property type="evidence" value="ECO:0007669"/>
    <property type="project" value="TreeGrafter"/>
</dbReference>
<dbReference type="FunFam" id="3.30.70.60:FF:000001">
    <property type="entry name" value="Elongation factor 1-beta 1 like"/>
    <property type="match status" value="1"/>
</dbReference>
<dbReference type="CDD" id="cd00292">
    <property type="entry name" value="EF1B"/>
    <property type="match status" value="1"/>
</dbReference>
<dbReference type="SMART" id="SM00365">
    <property type="entry name" value="LRR_SD22"/>
    <property type="match status" value="4"/>
</dbReference>
<dbReference type="PANTHER" id="PTHR11595:SF21">
    <property type="entry name" value="ELONGATION FACTOR 1-BETA"/>
    <property type="match status" value="1"/>
</dbReference>
<dbReference type="InterPro" id="IPR000679">
    <property type="entry name" value="Znf_GATA"/>
</dbReference>
<dbReference type="GO" id="GO:0005085">
    <property type="term" value="F:guanyl-nucleotide exchange factor activity"/>
    <property type="evidence" value="ECO:0007669"/>
    <property type="project" value="TreeGrafter"/>
</dbReference>
<comment type="similarity">
    <text evidence="2">Belongs to the EF-1-beta/EF-1-delta family.</text>
</comment>
<keyword evidence="4" id="KW-0433">Leucine-rich repeat</keyword>